<keyword evidence="9" id="KW-1185">Reference proteome</keyword>
<evidence type="ECO:0000256" key="2">
    <source>
        <dbReference type="ARBA" id="ARBA00010011"/>
    </source>
</evidence>
<dbReference type="GO" id="GO:0009986">
    <property type="term" value="C:cell surface"/>
    <property type="evidence" value="ECO:0007669"/>
    <property type="project" value="TreeGrafter"/>
</dbReference>
<feature type="domain" description="Fibronectin type-II" evidence="7">
    <location>
        <begin position="140"/>
        <end position="193"/>
    </location>
</feature>
<dbReference type="InterPro" id="IPR013806">
    <property type="entry name" value="Kringle-like"/>
</dbReference>
<evidence type="ECO:0000259" key="7">
    <source>
        <dbReference type="PROSITE" id="PS51092"/>
    </source>
</evidence>
<dbReference type="PANTHER" id="PTHR22918:SF1">
    <property type="entry name" value="FIBRONECTIN TYPE-II DOMAIN-CONTAINING PROTEIN"/>
    <property type="match status" value="1"/>
</dbReference>
<evidence type="ECO:0000256" key="3">
    <source>
        <dbReference type="ARBA" id="ARBA00022525"/>
    </source>
</evidence>
<evidence type="ECO:0000256" key="6">
    <source>
        <dbReference type="PROSITE-ProRule" id="PRU00479"/>
    </source>
</evidence>
<reference evidence="8 9" key="1">
    <citation type="submission" date="2024-05" db="EMBL/GenBank/DDBJ databases">
        <authorList>
            <person name="Wallberg A."/>
        </authorList>
    </citation>
    <scope>NUCLEOTIDE SEQUENCE [LARGE SCALE GENOMIC DNA]</scope>
</reference>
<dbReference type="SMART" id="SM00059">
    <property type="entry name" value="FN2"/>
    <property type="match status" value="3"/>
</dbReference>
<evidence type="ECO:0000313" key="8">
    <source>
        <dbReference type="EMBL" id="CAL4098683.1"/>
    </source>
</evidence>
<dbReference type="InterPro" id="IPR000562">
    <property type="entry name" value="FN_type2_dom"/>
</dbReference>
<comment type="subcellular location">
    <subcellularLocation>
        <location evidence="1">Secreted</location>
    </subcellularLocation>
</comment>
<keyword evidence="4" id="KW-0677">Repeat</keyword>
<evidence type="ECO:0000256" key="1">
    <source>
        <dbReference type="ARBA" id="ARBA00004613"/>
    </source>
</evidence>
<dbReference type="Gene3D" id="2.10.10.10">
    <property type="entry name" value="Fibronectin, type II, collagen-binding"/>
    <property type="match status" value="3"/>
</dbReference>
<gene>
    <name evidence="8" type="ORF">MNOR_LOCUS16301</name>
</gene>
<organism evidence="8 9">
    <name type="scientific">Meganyctiphanes norvegica</name>
    <name type="common">Northern krill</name>
    <name type="synonym">Thysanopoda norvegica</name>
    <dbReference type="NCBI Taxonomy" id="48144"/>
    <lineage>
        <taxon>Eukaryota</taxon>
        <taxon>Metazoa</taxon>
        <taxon>Ecdysozoa</taxon>
        <taxon>Arthropoda</taxon>
        <taxon>Crustacea</taxon>
        <taxon>Multicrustacea</taxon>
        <taxon>Malacostraca</taxon>
        <taxon>Eumalacostraca</taxon>
        <taxon>Eucarida</taxon>
        <taxon>Euphausiacea</taxon>
        <taxon>Euphausiidae</taxon>
        <taxon>Meganyctiphanes</taxon>
    </lineage>
</organism>
<feature type="non-terminal residue" evidence="8">
    <location>
        <position position="253"/>
    </location>
</feature>
<feature type="domain" description="Fibronectin type-II" evidence="7">
    <location>
        <begin position="74"/>
        <end position="127"/>
    </location>
</feature>
<accession>A0AAV2QUZ9</accession>
<dbReference type="InterPro" id="IPR036943">
    <property type="entry name" value="FN_type2_sf"/>
</dbReference>
<dbReference type="GO" id="GO:0008201">
    <property type="term" value="F:heparin binding"/>
    <property type="evidence" value="ECO:0007669"/>
    <property type="project" value="TreeGrafter"/>
</dbReference>
<proteinExistence type="inferred from homology"/>
<dbReference type="Pfam" id="PF00040">
    <property type="entry name" value="fn2"/>
    <property type="match status" value="3"/>
</dbReference>
<keyword evidence="5 6" id="KW-1015">Disulfide bond</keyword>
<feature type="disulfide bond" evidence="6">
    <location>
        <begin position="79"/>
        <end position="105"/>
    </location>
</feature>
<evidence type="ECO:0000256" key="5">
    <source>
        <dbReference type="ARBA" id="ARBA00023157"/>
    </source>
</evidence>
<name>A0AAV2QUZ9_MEGNR</name>
<dbReference type="Proteomes" id="UP001497623">
    <property type="component" value="Unassembled WGS sequence"/>
</dbReference>
<dbReference type="AlphaFoldDB" id="A0AAV2QUZ9"/>
<evidence type="ECO:0000256" key="4">
    <source>
        <dbReference type="ARBA" id="ARBA00022737"/>
    </source>
</evidence>
<dbReference type="InterPro" id="IPR051666">
    <property type="entry name" value="SP_Capacitation_Regulator"/>
</dbReference>
<comment type="caution">
    <text evidence="8">The sequence shown here is derived from an EMBL/GenBank/DDBJ whole genome shotgun (WGS) entry which is preliminary data.</text>
</comment>
<feature type="disulfide bond" evidence="6">
    <location>
        <begin position="206"/>
        <end position="232"/>
    </location>
</feature>
<dbReference type="SUPFAM" id="SSF57440">
    <property type="entry name" value="Kringle-like"/>
    <property type="match status" value="3"/>
</dbReference>
<dbReference type="EMBL" id="CAXKWB010010615">
    <property type="protein sequence ID" value="CAL4098683.1"/>
    <property type="molecule type" value="Genomic_DNA"/>
</dbReference>
<comment type="similarity">
    <text evidence="2">Belongs to the seminal plasma protein family.</text>
</comment>
<dbReference type="PANTHER" id="PTHR22918">
    <property type="entry name" value="SEMINAL PLASMA PROTEIN"/>
    <property type="match status" value="1"/>
</dbReference>
<evidence type="ECO:0000313" key="9">
    <source>
        <dbReference type="Proteomes" id="UP001497623"/>
    </source>
</evidence>
<dbReference type="PROSITE" id="PS51092">
    <property type="entry name" value="FN2_2"/>
    <property type="match status" value="3"/>
</dbReference>
<feature type="domain" description="Fibronectin type-II" evidence="7">
    <location>
        <begin position="201"/>
        <end position="253"/>
    </location>
</feature>
<feature type="disulfide bond" evidence="6">
    <location>
        <begin position="145"/>
        <end position="171"/>
    </location>
</feature>
<keyword evidence="3" id="KW-0964">Secreted</keyword>
<comment type="caution">
    <text evidence="6">Lacks conserved residue(s) required for the propagation of feature annotation.</text>
</comment>
<dbReference type="GO" id="GO:0005576">
    <property type="term" value="C:extracellular region"/>
    <property type="evidence" value="ECO:0007669"/>
    <property type="project" value="UniProtKB-SubCell"/>
</dbReference>
<protein>
    <recommendedName>
        <fullName evidence="7">Fibronectin type-II domain-containing protein</fullName>
    </recommendedName>
</protein>
<sequence>MELIKTKLNNGIQKYGDSYKELIVEINSQLLDPKEIVIVTESITVTESIAVTESVPVTESVVVTEIVSMPETGGTPSFCKFPFIFKRVTYTACTTKDDPAGRPWCSIKTDTKGNHIGNANMWRHCDDEKEEELLRSLTLEAPSFCKFPFIFKRVTYTACTTKDDPAGRSWCSIKTDTKGNHIGNANMWRHCDDEEEEELLEAPSFCKFPFIFKRVTYTACTTKDDPAGRPWCSIKTDTKGNHIGNANMWRHCD</sequence>